<feature type="compositionally biased region" description="Polar residues" evidence="1">
    <location>
        <begin position="51"/>
        <end position="60"/>
    </location>
</feature>
<reference evidence="2" key="1">
    <citation type="submission" date="2015-04" db="UniProtKB">
        <authorList>
            <consortium name="EnsemblPlants"/>
        </authorList>
    </citation>
    <scope>IDENTIFICATION</scope>
</reference>
<protein>
    <submittedName>
        <fullName evidence="2">Uncharacterized protein</fullName>
    </submittedName>
</protein>
<dbReference type="EnsemblPlants" id="OMERI02G22360.1">
    <property type="protein sequence ID" value="OMERI02G22360.1"/>
    <property type="gene ID" value="OMERI02G22360"/>
</dbReference>
<dbReference type="Proteomes" id="UP000008021">
    <property type="component" value="Chromosome 2"/>
</dbReference>
<accession>A0A0E0CMU8</accession>
<proteinExistence type="predicted"/>
<evidence type="ECO:0000256" key="1">
    <source>
        <dbReference type="SAM" id="MobiDB-lite"/>
    </source>
</evidence>
<name>A0A0E0CMU8_9ORYZ</name>
<evidence type="ECO:0000313" key="3">
    <source>
        <dbReference type="Proteomes" id="UP000008021"/>
    </source>
</evidence>
<feature type="region of interest" description="Disordered" evidence="1">
    <location>
        <begin position="106"/>
        <end position="154"/>
    </location>
</feature>
<dbReference type="AlphaFoldDB" id="A0A0E0CMU8"/>
<keyword evidence="3" id="KW-1185">Reference proteome</keyword>
<sequence>MRSSRRCLQEGNNTNSTVVARPRELGQATPQKESGALRRRCCRPEGRTFAHNFQPSQEQASARFAANTDESLQHAATAPAPHRRPIVIEELDPRALQLDPTRFECTPNPIHIIPKPPFPTSSSTSRVHLSPSPSTSPLRPSPPPPRRKGEEGAG</sequence>
<feature type="region of interest" description="Disordered" evidence="1">
    <location>
        <begin position="1"/>
        <end position="84"/>
    </location>
</feature>
<reference evidence="2" key="2">
    <citation type="submission" date="2018-05" db="EMBL/GenBank/DDBJ databases">
        <title>OmerRS3 (Oryza meridionalis Reference Sequence Version 3).</title>
        <authorList>
            <person name="Zhang J."/>
            <person name="Kudrna D."/>
            <person name="Lee S."/>
            <person name="Talag J."/>
            <person name="Welchert J."/>
            <person name="Wing R.A."/>
        </authorList>
    </citation>
    <scope>NUCLEOTIDE SEQUENCE [LARGE SCALE GENOMIC DNA]</scope>
    <source>
        <strain evidence="2">cv. OR44</strain>
    </source>
</reference>
<dbReference type="HOGENOM" id="CLU_1707107_0_0_1"/>
<organism evidence="2">
    <name type="scientific">Oryza meridionalis</name>
    <dbReference type="NCBI Taxonomy" id="40149"/>
    <lineage>
        <taxon>Eukaryota</taxon>
        <taxon>Viridiplantae</taxon>
        <taxon>Streptophyta</taxon>
        <taxon>Embryophyta</taxon>
        <taxon>Tracheophyta</taxon>
        <taxon>Spermatophyta</taxon>
        <taxon>Magnoliopsida</taxon>
        <taxon>Liliopsida</taxon>
        <taxon>Poales</taxon>
        <taxon>Poaceae</taxon>
        <taxon>BOP clade</taxon>
        <taxon>Oryzoideae</taxon>
        <taxon>Oryzeae</taxon>
        <taxon>Oryzinae</taxon>
        <taxon>Oryza</taxon>
    </lineage>
</organism>
<feature type="compositionally biased region" description="Low complexity" evidence="1">
    <location>
        <begin position="120"/>
        <end position="138"/>
    </location>
</feature>
<evidence type="ECO:0000313" key="2">
    <source>
        <dbReference type="EnsemblPlants" id="OMERI02G22360.1"/>
    </source>
</evidence>
<dbReference type="Gramene" id="OMERI02G22360.1">
    <property type="protein sequence ID" value="OMERI02G22360.1"/>
    <property type="gene ID" value="OMERI02G22360"/>
</dbReference>